<dbReference type="GO" id="GO:0005737">
    <property type="term" value="C:cytoplasm"/>
    <property type="evidence" value="ECO:0007669"/>
    <property type="project" value="TreeGrafter"/>
</dbReference>
<name>A0A383VUK7_TETOB</name>
<evidence type="ECO:0000313" key="3">
    <source>
        <dbReference type="Proteomes" id="UP000256970"/>
    </source>
</evidence>
<organism evidence="2 3">
    <name type="scientific">Tetradesmus obliquus</name>
    <name type="common">Green alga</name>
    <name type="synonym">Acutodesmus obliquus</name>
    <dbReference type="NCBI Taxonomy" id="3088"/>
    <lineage>
        <taxon>Eukaryota</taxon>
        <taxon>Viridiplantae</taxon>
        <taxon>Chlorophyta</taxon>
        <taxon>core chlorophytes</taxon>
        <taxon>Chlorophyceae</taxon>
        <taxon>CS clade</taxon>
        <taxon>Sphaeropleales</taxon>
        <taxon>Scenedesmaceae</taxon>
        <taxon>Tetradesmus</taxon>
    </lineage>
</organism>
<gene>
    <name evidence="2" type="ORF">BQ4739_LOCUS8864</name>
</gene>
<dbReference type="InterPro" id="IPR040079">
    <property type="entry name" value="Glutathione_S-Trfase"/>
</dbReference>
<dbReference type="InterPro" id="IPR050983">
    <property type="entry name" value="GST_Omega/HSP26"/>
</dbReference>
<sequence length="275" mass="30175">MAAPVLSSTPIIFSSWFCPFAQRVLIAANAKKPAAHFAVHELSFQELFTSKPQWLLDLNPEGLVPFMAWKSDSSTSSSSSSSWDTQAAIAAAGAAAAGPGAVVVRESLVCNEYLEDKFSDPPLLPSDPVGRAAARLLTHRVSNEFVTAFIRVLKDQRDTQSVQGAAAARLDDEITWLMSRMSSRGPLALSDQLSLVDCAVAPHLVRLYILRHYADYRYKGPAAARLRQYCRALKAHPAVAATLVHPEGLDYREELLKVYAHYGVSLVFNHRAPLW</sequence>
<accession>A0A383VUK7</accession>
<dbReference type="PANTHER" id="PTHR43968:SF6">
    <property type="entry name" value="GLUTATHIONE S-TRANSFERASE OMEGA"/>
    <property type="match status" value="1"/>
</dbReference>
<dbReference type="Pfam" id="PF13410">
    <property type="entry name" value="GST_C_2"/>
    <property type="match status" value="1"/>
</dbReference>
<protein>
    <recommendedName>
        <fullName evidence="1">GST N-terminal domain-containing protein</fullName>
    </recommendedName>
</protein>
<dbReference type="SFLD" id="SFLDG00358">
    <property type="entry name" value="Main_(cytGST)"/>
    <property type="match status" value="1"/>
</dbReference>
<dbReference type="STRING" id="3088.A0A383VUK7"/>
<dbReference type="AlphaFoldDB" id="A0A383VUK7"/>
<evidence type="ECO:0000313" key="2">
    <source>
        <dbReference type="EMBL" id="SZX68519.1"/>
    </source>
</evidence>
<dbReference type="SUPFAM" id="SSF47616">
    <property type="entry name" value="GST C-terminal domain-like"/>
    <property type="match status" value="1"/>
</dbReference>
<dbReference type="EMBL" id="FNXT01000864">
    <property type="protein sequence ID" value="SZX68519.1"/>
    <property type="molecule type" value="Genomic_DNA"/>
</dbReference>
<dbReference type="Gene3D" id="3.40.30.10">
    <property type="entry name" value="Glutaredoxin"/>
    <property type="match status" value="1"/>
</dbReference>
<dbReference type="InterPro" id="IPR036249">
    <property type="entry name" value="Thioredoxin-like_sf"/>
</dbReference>
<reference evidence="2 3" key="1">
    <citation type="submission" date="2016-10" db="EMBL/GenBank/DDBJ databases">
        <authorList>
            <person name="Cai Z."/>
        </authorList>
    </citation>
    <scope>NUCLEOTIDE SEQUENCE [LARGE SCALE GENOMIC DNA]</scope>
</reference>
<dbReference type="Gene3D" id="1.20.1050.10">
    <property type="match status" value="1"/>
</dbReference>
<keyword evidence="3" id="KW-1185">Reference proteome</keyword>
<dbReference type="InterPro" id="IPR036282">
    <property type="entry name" value="Glutathione-S-Trfase_C_sf"/>
</dbReference>
<dbReference type="SUPFAM" id="SSF52833">
    <property type="entry name" value="Thioredoxin-like"/>
    <property type="match status" value="1"/>
</dbReference>
<proteinExistence type="predicted"/>
<dbReference type="Pfam" id="PF13409">
    <property type="entry name" value="GST_N_2"/>
    <property type="match status" value="1"/>
</dbReference>
<dbReference type="PANTHER" id="PTHR43968">
    <property type="match status" value="1"/>
</dbReference>
<dbReference type="InterPro" id="IPR004045">
    <property type="entry name" value="Glutathione_S-Trfase_N"/>
</dbReference>
<dbReference type="SFLD" id="SFLDS00019">
    <property type="entry name" value="Glutathione_Transferase_(cytos"/>
    <property type="match status" value="1"/>
</dbReference>
<feature type="domain" description="GST N-terminal" evidence="1">
    <location>
        <begin position="17"/>
        <end position="116"/>
    </location>
</feature>
<evidence type="ECO:0000259" key="1">
    <source>
        <dbReference type="Pfam" id="PF13409"/>
    </source>
</evidence>
<dbReference type="Proteomes" id="UP000256970">
    <property type="component" value="Unassembled WGS sequence"/>
</dbReference>